<keyword evidence="2" id="KW-1277">Toxin-antitoxin system</keyword>
<keyword evidence="8" id="KW-1185">Reference proteome</keyword>
<reference evidence="7" key="1">
    <citation type="submission" date="2022-07" db="EMBL/GenBank/DDBJ databases">
        <title>Sphingomonas sp. nov., a novel bacterium isolated from the north slope of the Mount Everest.</title>
        <authorList>
            <person name="Cui X."/>
            <person name="Liu Y."/>
        </authorList>
    </citation>
    <scope>NUCLEOTIDE SEQUENCE</scope>
    <source>
        <strain evidence="7">S5-59</strain>
    </source>
</reference>
<evidence type="ECO:0000313" key="8">
    <source>
        <dbReference type="Proteomes" id="UP001058533"/>
    </source>
</evidence>
<dbReference type="Pfam" id="PF06769">
    <property type="entry name" value="YoeB_toxin"/>
    <property type="match status" value="1"/>
</dbReference>
<evidence type="ECO:0000256" key="3">
    <source>
        <dbReference type="ARBA" id="ARBA00022722"/>
    </source>
</evidence>
<evidence type="ECO:0000256" key="6">
    <source>
        <dbReference type="ARBA" id="ARBA00030388"/>
    </source>
</evidence>
<keyword evidence="5" id="KW-0378">Hydrolase</keyword>
<keyword evidence="3" id="KW-0540">Nuclease</keyword>
<comment type="similarity">
    <text evidence="1">Belongs to the YoeB family.</text>
</comment>
<evidence type="ECO:0000256" key="5">
    <source>
        <dbReference type="ARBA" id="ARBA00022801"/>
    </source>
</evidence>
<dbReference type="InterPro" id="IPR035093">
    <property type="entry name" value="RelE/ParE_toxin_dom_sf"/>
</dbReference>
<name>A0ABY5L4K7_9SPHN</name>
<dbReference type="Proteomes" id="UP001058533">
    <property type="component" value="Chromosome"/>
</dbReference>
<dbReference type="SUPFAM" id="SSF143011">
    <property type="entry name" value="RelE-like"/>
    <property type="match status" value="1"/>
</dbReference>
<evidence type="ECO:0000256" key="1">
    <source>
        <dbReference type="ARBA" id="ARBA00008172"/>
    </source>
</evidence>
<dbReference type="Gene3D" id="3.30.2310.20">
    <property type="entry name" value="RelE-like"/>
    <property type="match status" value="1"/>
</dbReference>
<evidence type="ECO:0000313" key="7">
    <source>
        <dbReference type="EMBL" id="UUL81894.1"/>
    </source>
</evidence>
<protein>
    <recommendedName>
        <fullName evidence="6">Putative mRNA interferase YoeB</fullName>
    </recommendedName>
</protein>
<proteinExistence type="inferred from homology"/>
<evidence type="ECO:0000256" key="2">
    <source>
        <dbReference type="ARBA" id="ARBA00022649"/>
    </source>
</evidence>
<dbReference type="InterPro" id="IPR009614">
    <property type="entry name" value="YoeB_toxin"/>
</dbReference>
<accession>A0ABY5L4K7</accession>
<evidence type="ECO:0000256" key="4">
    <source>
        <dbReference type="ARBA" id="ARBA00022759"/>
    </source>
</evidence>
<dbReference type="EMBL" id="CP101740">
    <property type="protein sequence ID" value="UUL81894.1"/>
    <property type="molecule type" value="Genomic_DNA"/>
</dbReference>
<keyword evidence="4" id="KW-0255">Endonuclease</keyword>
<dbReference type="RefSeq" id="WP_256505635.1">
    <property type="nucleotide sequence ID" value="NZ_CP101740.1"/>
</dbReference>
<organism evidence="7 8">
    <name type="scientific">Sphingomonas qomolangmaensis</name>
    <dbReference type="NCBI Taxonomy" id="2918765"/>
    <lineage>
        <taxon>Bacteria</taxon>
        <taxon>Pseudomonadati</taxon>
        <taxon>Pseudomonadota</taxon>
        <taxon>Alphaproteobacteria</taxon>
        <taxon>Sphingomonadales</taxon>
        <taxon>Sphingomonadaceae</taxon>
        <taxon>Sphingomonas</taxon>
    </lineage>
</organism>
<dbReference type="NCBIfam" id="TIGR02116">
    <property type="entry name" value="toxin_Txe_YoeB"/>
    <property type="match status" value="1"/>
</dbReference>
<gene>
    <name evidence="7" type="ORF">NMP03_11925</name>
</gene>
<sequence length="88" mass="10219">MKLVFSSRAWDQYLEWQGDDRRGVERINALLKECMRDPFRGTGKPEPLGGNLGGWWSGRITREDRLVYRVTGKGEGQALEVAQCRYHY</sequence>
<dbReference type="PANTHER" id="PTHR38039">
    <property type="entry name" value="TOXIN YOEB"/>
    <property type="match status" value="1"/>
</dbReference>
<dbReference type="PANTHER" id="PTHR38039:SF1">
    <property type="entry name" value="TOXIN YOEB"/>
    <property type="match status" value="1"/>
</dbReference>